<keyword evidence="5" id="KW-0963">Cytoplasm</keyword>
<dbReference type="Gene3D" id="1.10.30.10">
    <property type="entry name" value="High mobility group box domain"/>
    <property type="match status" value="1"/>
</dbReference>
<proteinExistence type="inferred from homology"/>
<evidence type="ECO:0000259" key="16">
    <source>
        <dbReference type="Pfam" id="PF13017"/>
    </source>
</evidence>
<evidence type="ECO:0000256" key="12">
    <source>
        <dbReference type="ARBA" id="ARBA00023163"/>
    </source>
</evidence>
<evidence type="ECO:0000256" key="11">
    <source>
        <dbReference type="ARBA" id="ARBA00023158"/>
    </source>
</evidence>
<gene>
    <name evidence="18" type="primary">mael</name>
</gene>
<dbReference type="GO" id="GO:0048477">
    <property type="term" value="P:oogenesis"/>
    <property type="evidence" value="ECO:0007669"/>
    <property type="project" value="UniProtKB-KW"/>
</dbReference>
<keyword evidence="4" id="KW-0217">Developmental protein</keyword>
<dbReference type="RefSeq" id="XP_016926881.4">
    <property type="nucleotide sequence ID" value="XM_017071392.4"/>
</dbReference>
<evidence type="ECO:0000256" key="4">
    <source>
        <dbReference type="ARBA" id="ARBA00022473"/>
    </source>
</evidence>
<evidence type="ECO:0000256" key="5">
    <source>
        <dbReference type="ARBA" id="ARBA00022490"/>
    </source>
</evidence>
<keyword evidence="13" id="KW-0539">Nucleus</keyword>
<reference evidence="18" key="1">
    <citation type="submission" date="2025-08" db="UniProtKB">
        <authorList>
            <consortium name="RefSeq"/>
        </authorList>
    </citation>
    <scope>IDENTIFICATION</scope>
</reference>
<keyword evidence="9" id="KW-0805">Transcription regulation</keyword>
<keyword evidence="14" id="KW-0469">Meiosis</keyword>
<evidence type="ECO:0000313" key="17">
    <source>
        <dbReference type="Proteomes" id="UP001652628"/>
    </source>
</evidence>
<organism evidence="17 18">
    <name type="scientific">Drosophila suzukii</name>
    <name type="common">Spotted-wing drosophila fruit fly</name>
    <dbReference type="NCBI Taxonomy" id="28584"/>
    <lineage>
        <taxon>Eukaryota</taxon>
        <taxon>Metazoa</taxon>
        <taxon>Ecdysozoa</taxon>
        <taxon>Arthropoda</taxon>
        <taxon>Hexapoda</taxon>
        <taxon>Insecta</taxon>
        <taxon>Pterygota</taxon>
        <taxon>Neoptera</taxon>
        <taxon>Endopterygota</taxon>
        <taxon>Diptera</taxon>
        <taxon>Brachycera</taxon>
        <taxon>Muscomorpha</taxon>
        <taxon>Ephydroidea</taxon>
        <taxon>Drosophilidae</taxon>
        <taxon>Drosophila</taxon>
        <taxon>Sophophora</taxon>
    </lineage>
</organism>
<evidence type="ECO:0000256" key="10">
    <source>
        <dbReference type="ARBA" id="ARBA00023125"/>
    </source>
</evidence>
<dbReference type="Pfam" id="PF13017">
    <property type="entry name" value="Maelstrom"/>
    <property type="match status" value="1"/>
</dbReference>
<dbReference type="GO" id="GO:0045892">
    <property type="term" value="P:negative regulation of DNA-templated transcription"/>
    <property type="evidence" value="ECO:0007669"/>
    <property type="project" value="TreeGrafter"/>
</dbReference>
<dbReference type="GO" id="GO:0043186">
    <property type="term" value="C:P granule"/>
    <property type="evidence" value="ECO:0007669"/>
    <property type="project" value="TreeGrafter"/>
</dbReference>
<feature type="region of interest" description="Disordered" evidence="15">
    <location>
        <begin position="414"/>
        <end position="449"/>
    </location>
</feature>
<dbReference type="GO" id="GO:0007140">
    <property type="term" value="P:male meiotic nuclear division"/>
    <property type="evidence" value="ECO:0007669"/>
    <property type="project" value="TreeGrafter"/>
</dbReference>
<keyword evidence="11" id="KW-0943">RNA-mediated gene silencing</keyword>
<dbReference type="InterPro" id="IPR039259">
    <property type="entry name" value="Protein_maelstrom"/>
</dbReference>
<dbReference type="PANTHER" id="PTHR21358">
    <property type="entry name" value="PROTEIN MAELSTROM HOMOLOG"/>
    <property type="match status" value="1"/>
</dbReference>
<dbReference type="GO" id="GO:0007283">
    <property type="term" value="P:spermatogenesis"/>
    <property type="evidence" value="ECO:0007669"/>
    <property type="project" value="TreeGrafter"/>
</dbReference>
<keyword evidence="8" id="KW-0896">Oogenesis</keyword>
<dbReference type="PANTHER" id="PTHR21358:SF4">
    <property type="entry name" value="PROTEIN MAELSTROM HOMOLOG"/>
    <property type="match status" value="1"/>
</dbReference>
<evidence type="ECO:0000256" key="2">
    <source>
        <dbReference type="ARBA" id="ARBA00004496"/>
    </source>
</evidence>
<dbReference type="GO" id="GO:0060964">
    <property type="term" value="P:regulation of miRNA-mediated gene silencing"/>
    <property type="evidence" value="ECO:0007669"/>
    <property type="project" value="InterPro"/>
</dbReference>
<name>A0AB39Z1Q3_DROSZ</name>
<keyword evidence="17" id="KW-1185">Reference proteome</keyword>
<dbReference type="GeneID" id="108007671"/>
<keyword evidence="7" id="KW-0221">Differentiation</keyword>
<evidence type="ECO:0000256" key="3">
    <source>
        <dbReference type="ARBA" id="ARBA00007057"/>
    </source>
</evidence>
<evidence type="ECO:0000256" key="13">
    <source>
        <dbReference type="ARBA" id="ARBA00023242"/>
    </source>
</evidence>
<evidence type="ECO:0000256" key="9">
    <source>
        <dbReference type="ARBA" id="ARBA00023015"/>
    </source>
</evidence>
<keyword evidence="12" id="KW-0804">Transcription</keyword>
<dbReference type="GO" id="GO:0005634">
    <property type="term" value="C:nucleus"/>
    <property type="evidence" value="ECO:0007669"/>
    <property type="project" value="UniProtKB-SubCell"/>
</dbReference>
<comment type="similarity">
    <text evidence="3">Belongs to the maelstrom family.</text>
</comment>
<accession>A0AB39Z1Q3</accession>
<evidence type="ECO:0000256" key="15">
    <source>
        <dbReference type="SAM" id="MobiDB-lite"/>
    </source>
</evidence>
<dbReference type="Proteomes" id="UP001652628">
    <property type="component" value="Chromosome 3"/>
</dbReference>
<dbReference type="GO" id="GO:0034587">
    <property type="term" value="P:piRNA processing"/>
    <property type="evidence" value="ECO:0007669"/>
    <property type="project" value="TreeGrafter"/>
</dbReference>
<protein>
    <submittedName>
        <fullName evidence="18">Protein maelstrom</fullName>
    </submittedName>
</protein>
<dbReference type="InterPro" id="IPR024970">
    <property type="entry name" value="Maelstrom"/>
</dbReference>
<evidence type="ECO:0000256" key="1">
    <source>
        <dbReference type="ARBA" id="ARBA00004123"/>
    </source>
</evidence>
<evidence type="ECO:0000313" key="18">
    <source>
        <dbReference type="RefSeq" id="XP_016926881.4"/>
    </source>
</evidence>
<dbReference type="AlphaFoldDB" id="A0AB39Z1Q3"/>
<dbReference type="GO" id="GO:0043565">
    <property type="term" value="F:sequence-specific DNA binding"/>
    <property type="evidence" value="ECO:0007669"/>
    <property type="project" value="TreeGrafter"/>
</dbReference>
<sequence length="470" mass="53139">MAPKKHSGFMMFVTEWRNRNAEGRRMTIPQAVAHCGGIWEKMTTQQRGPYNSGAKNADVLDRAKRERLNCHGQGIAQVDQAQQETAEGVMHMKRTTERIIREAKKAHDLENAKFVFAAFNFFTKALTSDVYVPAEFAACEYSLKEGIRSIYSTMIDPGQIIFGQSSDAQHHSATTHSLPLPPNALGERNMAKLHRNIVDYLKKCQGDKPLIVFTPVDDIPMVKSCFRYLACEDEDDTEIGRQKIEVFDILYLMFILKKEVMDVADLHDENVTQYVTDSFFNREFFEFTPQIACQYHEENDRSKYCTQSMVTRWAYTFSDLMCGDLAITVQPGKHIPPKTNPNYRVIHSDASSLAQESSFDSFYSLPGSRVKKENQSQDSTNFSISSSRASIASSSYVPTDHTAFTADLNEAEAFPSLGRRNPSGRRPPANNAPTQRERNGAWDLPTNSRPIKKFTDSDFSITGAVKKNKK</sequence>
<evidence type="ECO:0000256" key="8">
    <source>
        <dbReference type="ARBA" id="ARBA00022943"/>
    </source>
</evidence>
<dbReference type="InterPro" id="IPR036910">
    <property type="entry name" value="HMG_box_dom_sf"/>
</dbReference>
<feature type="domain" description="Maelstrom" evidence="16">
    <location>
        <begin position="124"/>
        <end position="340"/>
    </location>
</feature>
<keyword evidence="6" id="KW-0678">Repressor</keyword>
<keyword evidence="10" id="KW-0238">DNA-binding</keyword>
<dbReference type="SUPFAM" id="SSF47095">
    <property type="entry name" value="HMG-box"/>
    <property type="match status" value="1"/>
</dbReference>
<evidence type="ECO:0000256" key="6">
    <source>
        <dbReference type="ARBA" id="ARBA00022491"/>
    </source>
</evidence>
<evidence type="ECO:0000256" key="14">
    <source>
        <dbReference type="ARBA" id="ARBA00023254"/>
    </source>
</evidence>
<evidence type="ECO:0000256" key="7">
    <source>
        <dbReference type="ARBA" id="ARBA00022782"/>
    </source>
</evidence>
<comment type="subcellular location">
    <subcellularLocation>
        <location evidence="2">Cytoplasm</location>
    </subcellularLocation>
    <subcellularLocation>
        <location evidence="1">Nucleus</location>
    </subcellularLocation>
</comment>